<dbReference type="GeneID" id="99987647"/>
<dbReference type="CDD" id="cd03349">
    <property type="entry name" value="LbH_XAT"/>
    <property type="match status" value="1"/>
</dbReference>
<keyword evidence="6" id="KW-1185">Reference proteome</keyword>
<organism evidence="5 6">
    <name type="scientific">Roseivirga pacifica</name>
    <dbReference type="NCBI Taxonomy" id="1267423"/>
    <lineage>
        <taxon>Bacteria</taxon>
        <taxon>Pseudomonadati</taxon>
        <taxon>Bacteroidota</taxon>
        <taxon>Cytophagia</taxon>
        <taxon>Cytophagales</taxon>
        <taxon>Roseivirgaceae</taxon>
        <taxon>Roseivirga</taxon>
    </lineage>
</organism>
<dbReference type="OrthoDB" id="9814490at2"/>
<evidence type="ECO:0000256" key="1">
    <source>
        <dbReference type="ARBA" id="ARBA00007274"/>
    </source>
</evidence>
<evidence type="ECO:0000313" key="5">
    <source>
        <dbReference type="EMBL" id="SEW33181.1"/>
    </source>
</evidence>
<evidence type="ECO:0000256" key="2">
    <source>
        <dbReference type="ARBA" id="ARBA00022679"/>
    </source>
</evidence>
<dbReference type="InterPro" id="IPR001451">
    <property type="entry name" value="Hexapep"/>
</dbReference>
<dbReference type="EMBL" id="FOIR01000002">
    <property type="protein sequence ID" value="SEW33181.1"/>
    <property type="molecule type" value="Genomic_DNA"/>
</dbReference>
<keyword evidence="2 5" id="KW-0808">Transferase</keyword>
<dbReference type="AlphaFoldDB" id="A0A1I0QZB8"/>
<dbReference type="PANTHER" id="PTHR43300">
    <property type="entry name" value="ACETYLTRANSFERASE"/>
    <property type="match status" value="1"/>
</dbReference>
<dbReference type="PROSITE" id="PS00101">
    <property type="entry name" value="HEXAPEP_TRANSFERASES"/>
    <property type="match status" value="1"/>
</dbReference>
<dbReference type="InterPro" id="IPR050179">
    <property type="entry name" value="Trans_hexapeptide_repeat"/>
</dbReference>
<dbReference type="GO" id="GO:0016746">
    <property type="term" value="F:acyltransferase activity"/>
    <property type="evidence" value="ECO:0007669"/>
    <property type="project" value="UniProtKB-KW"/>
</dbReference>
<dbReference type="Pfam" id="PF00132">
    <property type="entry name" value="Hexapep"/>
    <property type="match status" value="1"/>
</dbReference>
<sequence>MSKLIKRLSNFLNNQNSLGSNNFDSSNLARGLTLAGNVRIGKNNVLKHLEVYGEVNIGSFNTINGPNTSILSKINPITIGNYCSIAKGVLIQEYNHPINRPSTYFINKHILKTNHKRELISKGSVEIGNDVWIGAYSVLLSGIKVGNGAIIGAGSIVTKDVPPYSIVGGNPAKVIKYRFDNVIIEELNKLKWWDWDEAKVLANADFFNSSVTLDSLKNVR</sequence>
<reference evidence="6" key="1">
    <citation type="submission" date="2016-10" db="EMBL/GenBank/DDBJ databases">
        <authorList>
            <person name="Varghese N."/>
            <person name="Submissions S."/>
        </authorList>
    </citation>
    <scope>NUCLEOTIDE SEQUENCE [LARGE SCALE GENOMIC DNA]</scope>
    <source>
        <strain evidence="6">CGMCC 1.12402</strain>
    </source>
</reference>
<name>A0A1I0QZB8_9BACT</name>
<dbReference type="Gene3D" id="2.160.10.10">
    <property type="entry name" value="Hexapeptide repeat proteins"/>
    <property type="match status" value="1"/>
</dbReference>
<dbReference type="SUPFAM" id="SSF51161">
    <property type="entry name" value="Trimeric LpxA-like enzymes"/>
    <property type="match status" value="1"/>
</dbReference>
<evidence type="ECO:0000256" key="4">
    <source>
        <dbReference type="ARBA" id="ARBA00023315"/>
    </source>
</evidence>
<proteinExistence type="inferred from homology"/>
<accession>A0A1I0QZB8</accession>
<dbReference type="InterPro" id="IPR018357">
    <property type="entry name" value="Hexapep_transf_CS"/>
</dbReference>
<dbReference type="Proteomes" id="UP000199437">
    <property type="component" value="Unassembled WGS sequence"/>
</dbReference>
<dbReference type="InterPro" id="IPR011004">
    <property type="entry name" value="Trimer_LpxA-like_sf"/>
</dbReference>
<evidence type="ECO:0000256" key="3">
    <source>
        <dbReference type="ARBA" id="ARBA00022737"/>
    </source>
</evidence>
<comment type="similarity">
    <text evidence="1">Belongs to the transferase hexapeptide repeat family.</text>
</comment>
<dbReference type="PANTHER" id="PTHR43300:SF11">
    <property type="entry name" value="ACETYLTRANSFERASE RV3034C-RELATED"/>
    <property type="match status" value="1"/>
</dbReference>
<keyword evidence="3" id="KW-0677">Repeat</keyword>
<dbReference type="RefSeq" id="WP_090259339.1">
    <property type="nucleotide sequence ID" value="NZ_FOIR01000002.1"/>
</dbReference>
<gene>
    <name evidence="5" type="ORF">SAMN05216290_2963</name>
</gene>
<protein>
    <submittedName>
        <fullName evidence="5">Acetyltransferase (Isoleucine patch superfamily)</fullName>
    </submittedName>
</protein>
<dbReference type="STRING" id="1267423.SAMN05216290_2963"/>
<keyword evidence="4" id="KW-0012">Acyltransferase</keyword>
<evidence type="ECO:0000313" key="6">
    <source>
        <dbReference type="Proteomes" id="UP000199437"/>
    </source>
</evidence>